<dbReference type="PIRSF" id="PIRSF000538">
    <property type="entry name" value="GlpK"/>
    <property type="match status" value="1"/>
</dbReference>
<dbReference type="InterPro" id="IPR018485">
    <property type="entry name" value="FGGY_C"/>
</dbReference>
<dbReference type="Proteomes" id="UP000622475">
    <property type="component" value="Unassembled WGS sequence"/>
</dbReference>
<dbReference type="InterPro" id="IPR050406">
    <property type="entry name" value="FGGY_Carb_Kinase"/>
</dbReference>
<evidence type="ECO:0000259" key="5">
    <source>
        <dbReference type="Pfam" id="PF02782"/>
    </source>
</evidence>
<dbReference type="InterPro" id="IPR018484">
    <property type="entry name" value="FGGY_N"/>
</dbReference>
<evidence type="ECO:0000313" key="6">
    <source>
        <dbReference type="EMBL" id="MBE9661803.1"/>
    </source>
</evidence>
<proteinExistence type="inferred from homology"/>
<dbReference type="GO" id="GO:0016301">
    <property type="term" value="F:kinase activity"/>
    <property type="evidence" value="ECO:0007669"/>
    <property type="project" value="UniProtKB-KW"/>
</dbReference>
<dbReference type="PANTHER" id="PTHR43095:SF2">
    <property type="entry name" value="GLUCONOKINASE"/>
    <property type="match status" value="1"/>
</dbReference>
<dbReference type="SUPFAM" id="SSF53067">
    <property type="entry name" value="Actin-like ATPase domain"/>
    <property type="match status" value="2"/>
</dbReference>
<dbReference type="InterPro" id="IPR000577">
    <property type="entry name" value="Carb_kinase_FGGY"/>
</dbReference>
<keyword evidence="3" id="KW-0418">Kinase</keyword>
<gene>
    <name evidence="6" type="ORF">IRJ16_07895</name>
</gene>
<dbReference type="Pfam" id="PF02782">
    <property type="entry name" value="FGGY_C"/>
    <property type="match status" value="1"/>
</dbReference>
<dbReference type="AlphaFoldDB" id="A0A929PVI1"/>
<protein>
    <submittedName>
        <fullName evidence="6">Gluconokinase</fullName>
    </submittedName>
</protein>
<organism evidence="6 7">
    <name type="scientific">Mucilaginibacter myungsuensis</name>
    <dbReference type="NCBI Taxonomy" id="649104"/>
    <lineage>
        <taxon>Bacteria</taxon>
        <taxon>Pseudomonadati</taxon>
        <taxon>Bacteroidota</taxon>
        <taxon>Sphingobacteriia</taxon>
        <taxon>Sphingobacteriales</taxon>
        <taxon>Sphingobacteriaceae</taxon>
        <taxon>Mucilaginibacter</taxon>
    </lineage>
</organism>
<comment type="caution">
    <text evidence="6">The sequence shown here is derived from an EMBL/GenBank/DDBJ whole genome shotgun (WGS) entry which is preliminary data.</text>
</comment>
<reference evidence="6" key="1">
    <citation type="submission" date="2020-10" db="EMBL/GenBank/DDBJ databases">
        <title>Mucilaginibacter mali sp. nov., isolated from rhizosphere soil of apple orchard.</title>
        <authorList>
            <person name="Lee J.-S."/>
            <person name="Kim H.S."/>
            <person name="Kim J.-S."/>
        </authorList>
    </citation>
    <scope>NUCLEOTIDE SEQUENCE</scope>
    <source>
        <strain evidence="6">KCTC 22746</strain>
    </source>
</reference>
<comment type="similarity">
    <text evidence="1">Belongs to the FGGY kinase family.</text>
</comment>
<feature type="domain" description="Carbohydrate kinase FGGY N-terminal" evidence="4">
    <location>
        <begin position="3"/>
        <end position="244"/>
    </location>
</feature>
<dbReference type="RefSeq" id="WP_194111013.1">
    <property type="nucleotide sequence ID" value="NZ_JADFFL010000003.1"/>
</dbReference>
<dbReference type="InterPro" id="IPR018483">
    <property type="entry name" value="Carb_kinase_FGGY_CS"/>
</dbReference>
<dbReference type="CDD" id="cd07770">
    <property type="entry name" value="ASKHA_NBD_FGGY_GntK"/>
    <property type="match status" value="1"/>
</dbReference>
<evidence type="ECO:0000313" key="7">
    <source>
        <dbReference type="Proteomes" id="UP000622475"/>
    </source>
</evidence>
<dbReference type="Pfam" id="PF00370">
    <property type="entry name" value="FGGY_N"/>
    <property type="match status" value="1"/>
</dbReference>
<evidence type="ECO:0000256" key="1">
    <source>
        <dbReference type="ARBA" id="ARBA00009156"/>
    </source>
</evidence>
<sequence>MQYILGIDIGTGSTKVVTIDQNGEVLATASRKYPILQPQPGHSEQEPDKIFNAFCDCVADVFTQLGHPPQTISMSAAMHSVIPVDAKGNALANMITWADTRAESIATAIRSSEEGEMIYRTSGTPIHPMSPLCKLIWLKDNQPDLFASVHKFISIKEYIWFKLFSVFEIDHGMASATGMFDIIHLQWSSKISDHAGIPLAKLSEPVGTTTQRSGVAPDVASKMKIPVETNFIIGTTDGCSANLGSMAIAPGTAALTIGTSGAVRVTGNKPIYDYSSMTFNYLLTDKIFVSGGAVNNGGIAINWLLSNFLDITGISTKDHEELFDRIAAVPAGSDGLIFLPYLYGDRAPIWDAKASGAYFNIKPVHGQAHFLRAAVEGVCFALNDVLKTLEGSAKINQLNVSGGFTHSDEWMQILADITGKRLVLLQQEDASAVGAAYLAMQATDSNADLPTPQDVHIVEPRKASTWVYSKTFPIFRQLYSATKAAMHQLNQ</sequence>
<feature type="domain" description="Carbohydrate kinase FGGY C-terminal" evidence="5">
    <location>
        <begin position="253"/>
        <end position="442"/>
    </location>
</feature>
<dbReference type="PANTHER" id="PTHR43095">
    <property type="entry name" value="SUGAR KINASE"/>
    <property type="match status" value="1"/>
</dbReference>
<dbReference type="GO" id="GO:0005975">
    <property type="term" value="P:carbohydrate metabolic process"/>
    <property type="evidence" value="ECO:0007669"/>
    <property type="project" value="InterPro"/>
</dbReference>
<dbReference type="InterPro" id="IPR043129">
    <property type="entry name" value="ATPase_NBD"/>
</dbReference>
<evidence type="ECO:0000256" key="2">
    <source>
        <dbReference type="ARBA" id="ARBA00022679"/>
    </source>
</evidence>
<dbReference type="PROSITE" id="PS00933">
    <property type="entry name" value="FGGY_KINASES_1"/>
    <property type="match status" value="1"/>
</dbReference>
<evidence type="ECO:0000259" key="4">
    <source>
        <dbReference type="Pfam" id="PF00370"/>
    </source>
</evidence>
<evidence type="ECO:0000256" key="3">
    <source>
        <dbReference type="ARBA" id="ARBA00022777"/>
    </source>
</evidence>
<dbReference type="EMBL" id="JADFFL010000003">
    <property type="protein sequence ID" value="MBE9661803.1"/>
    <property type="molecule type" value="Genomic_DNA"/>
</dbReference>
<keyword evidence="7" id="KW-1185">Reference proteome</keyword>
<dbReference type="GO" id="GO:0016773">
    <property type="term" value="F:phosphotransferase activity, alcohol group as acceptor"/>
    <property type="evidence" value="ECO:0007669"/>
    <property type="project" value="InterPro"/>
</dbReference>
<name>A0A929PVI1_9SPHI</name>
<dbReference type="Gene3D" id="3.30.420.40">
    <property type="match status" value="2"/>
</dbReference>
<accession>A0A929PVI1</accession>
<keyword evidence="2" id="KW-0808">Transferase</keyword>